<organism evidence="2 3">
    <name type="scientific">Stylosanthes scabra</name>
    <dbReference type="NCBI Taxonomy" id="79078"/>
    <lineage>
        <taxon>Eukaryota</taxon>
        <taxon>Viridiplantae</taxon>
        <taxon>Streptophyta</taxon>
        <taxon>Embryophyta</taxon>
        <taxon>Tracheophyta</taxon>
        <taxon>Spermatophyta</taxon>
        <taxon>Magnoliopsida</taxon>
        <taxon>eudicotyledons</taxon>
        <taxon>Gunneridae</taxon>
        <taxon>Pentapetalae</taxon>
        <taxon>rosids</taxon>
        <taxon>fabids</taxon>
        <taxon>Fabales</taxon>
        <taxon>Fabaceae</taxon>
        <taxon>Papilionoideae</taxon>
        <taxon>50 kb inversion clade</taxon>
        <taxon>dalbergioids sensu lato</taxon>
        <taxon>Dalbergieae</taxon>
        <taxon>Pterocarpus clade</taxon>
        <taxon>Stylosanthes</taxon>
    </lineage>
</organism>
<comment type="caution">
    <text evidence="2">The sequence shown here is derived from an EMBL/GenBank/DDBJ whole genome shotgun (WGS) entry which is preliminary data.</text>
</comment>
<gene>
    <name evidence="2" type="ORF">PIB30_059125</name>
</gene>
<dbReference type="Proteomes" id="UP001341840">
    <property type="component" value="Unassembled WGS sequence"/>
</dbReference>
<keyword evidence="3" id="KW-1185">Reference proteome</keyword>
<name>A0ABU6SK54_9FABA</name>
<sequence>MVEIGLGSKRFKSFKLSNFAECSTAPGNRFYLQQSRFSEPFSKENGISKPFRVDSDDGPFLKKISKCFESIPRKGTSESIRGFQNRFTSVQDLKLTFENYLRVDSFSSESILKEEECHRDDITSAEVTSGGLRADNPTYGNSGLPA</sequence>
<reference evidence="2 3" key="1">
    <citation type="journal article" date="2023" name="Plants (Basel)">
        <title>Bridging the Gap: Combining Genomics and Transcriptomics Approaches to Understand Stylosanthes scabra, an Orphan Legume from the Brazilian Caatinga.</title>
        <authorList>
            <person name="Ferreira-Neto J.R.C."/>
            <person name="da Silva M.D."/>
            <person name="Binneck E."/>
            <person name="de Melo N.F."/>
            <person name="da Silva R.H."/>
            <person name="de Melo A.L.T.M."/>
            <person name="Pandolfi V."/>
            <person name="Bustamante F.O."/>
            <person name="Brasileiro-Vidal A.C."/>
            <person name="Benko-Iseppon A.M."/>
        </authorList>
    </citation>
    <scope>NUCLEOTIDE SEQUENCE [LARGE SCALE GENOMIC DNA]</scope>
    <source>
        <tissue evidence="2">Leaves</tissue>
    </source>
</reference>
<evidence type="ECO:0000313" key="2">
    <source>
        <dbReference type="EMBL" id="MED6136794.1"/>
    </source>
</evidence>
<accession>A0ABU6SK54</accession>
<proteinExistence type="predicted"/>
<dbReference type="EMBL" id="JASCZI010060920">
    <property type="protein sequence ID" value="MED6136794.1"/>
    <property type="molecule type" value="Genomic_DNA"/>
</dbReference>
<evidence type="ECO:0000313" key="3">
    <source>
        <dbReference type="Proteomes" id="UP001341840"/>
    </source>
</evidence>
<protein>
    <submittedName>
        <fullName evidence="2">Uncharacterized protein</fullName>
    </submittedName>
</protein>
<feature type="region of interest" description="Disordered" evidence="1">
    <location>
        <begin position="123"/>
        <end position="146"/>
    </location>
</feature>
<evidence type="ECO:0000256" key="1">
    <source>
        <dbReference type="SAM" id="MobiDB-lite"/>
    </source>
</evidence>